<evidence type="ECO:0000259" key="7">
    <source>
        <dbReference type="SMART" id="SM00833"/>
    </source>
</evidence>
<dbReference type="SUPFAM" id="SSF52540">
    <property type="entry name" value="P-loop containing nucleoside triphosphate hydrolases"/>
    <property type="match status" value="1"/>
</dbReference>
<evidence type="ECO:0000313" key="9">
    <source>
        <dbReference type="Proteomes" id="UP000664554"/>
    </source>
</evidence>
<evidence type="ECO:0000256" key="6">
    <source>
        <dbReference type="ARBA" id="ARBA00049117"/>
    </source>
</evidence>
<dbReference type="PANTHER" id="PTHR13748">
    <property type="entry name" value="COBW-RELATED"/>
    <property type="match status" value="1"/>
</dbReference>
<comment type="similarity">
    <text evidence="4">Belongs to the SIMIBI class G3E GTPase family. ZNG1 subfamily.</text>
</comment>
<gene>
    <name evidence="8" type="ORF">J3492_10875</name>
</gene>
<dbReference type="Pfam" id="PF02492">
    <property type="entry name" value="cobW"/>
    <property type="match status" value="1"/>
</dbReference>
<evidence type="ECO:0000256" key="1">
    <source>
        <dbReference type="ARBA" id="ARBA00022741"/>
    </source>
</evidence>
<sequence length="322" mass="34902">MQTSSDNRLDIVLLSGYLGSGKTTWLRHALFTKTYGNAQVFTQEAAQQPVDDLLLGEAMSVKVLTGTAGISKGKEELISALLEVAESRTHTKTDAINTPDALIIETSGLADPEDIIVTISEHPVLIYHFVLKKTIIMVDALHFQVALKTDALCRQQVLSADRIVIAKSEEVSEQSLSNLVSTIGKINPAALISLSAFGVESSVPALPAPTEIYQSTLANVGASTTVVSLPIPKKIDWVEFTVWLSALLHARGDKILRVKGVLHTDEGPLLLQSVRKVMQQPEILPAEKSSSGARDIVFIGQDMNQDALYWQRGLSRDAKALL</sequence>
<dbReference type="SMART" id="SM00833">
    <property type="entry name" value="CobW_C"/>
    <property type="match status" value="1"/>
</dbReference>
<dbReference type="EMBL" id="JAGBKM010000021">
    <property type="protein sequence ID" value="MBO1531710.1"/>
    <property type="molecule type" value="Genomic_DNA"/>
</dbReference>
<evidence type="ECO:0000256" key="3">
    <source>
        <dbReference type="ARBA" id="ARBA00023186"/>
    </source>
</evidence>
<protein>
    <submittedName>
        <fullName evidence="8">GTP-binding protein</fullName>
    </submittedName>
</protein>
<dbReference type="InterPro" id="IPR036627">
    <property type="entry name" value="CobW-likC_sf"/>
</dbReference>
<dbReference type="InterPro" id="IPR011629">
    <property type="entry name" value="CobW-like_C"/>
</dbReference>
<dbReference type="Gene3D" id="3.40.50.300">
    <property type="entry name" value="P-loop containing nucleotide triphosphate hydrolases"/>
    <property type="match status" value="1"/>
</dbReference>
<dbReference type="SUPFAM" id="SSF90002">
    <property type="entry name" value="Hypothetical protein YjiA, C-terminal domain"/>
    <property type="match status" value="1"/>
</dbReference>
<reference evidence="8 9" key="1">
    <citation type="submission" date="2021-03" db="EMBL/GenBank/DDBJ databases">
        <authorList>
            <person name="Shang D.-D."/>
            <person name="Du Z.-J."/>
            <person name="Chen G.-J."/>
        </authorList>
    </citation>
    <scope>NUCLEOTIDE SEQUENCE [LARGE SCALE GENOMIC DNA]</scope>
    <source>
        <strain evidence="8 9">F1192</strain>
    </source>
</reference>
<evidence type="ECO:0000256" key="2">
    <source>
        <dbReference type="ARBA" id="ARBA00022801"/>
    </source>
</evidence>
<dbReference type="Gene3D" id="3.30.1220.10">
    <property type="entry name" value="CobW-like, C-terminal domain"/>
    <property type="match status" value="1"/>
</dbReference>
<name>A0ABS3NQL8_9GAMM</name>
<dbReference type="PANTHER" id="PTHR13748:SF62">
    <property type="entry name" value="COBW DOMAIN-CONTAINING PROTEIN"/>
    <property type="match status" value="1"/>
</dbReference>
<keyword evidence="9" id="KW-1185">Reference proteome</keyword>
<comment type="caution">
    <text evidence="8">The sequence shown here is derived from an EMBL/GenBank/DDBJ whole genome shotgun (WGS) entry which is preliminary data.</text>
</comment>
<evidence type="ECO:0000256" key="5">
    <source>
        <dbReference type="ARBA" id="ARBA00045658"/>
    </source>
</evidence>
<dbReference type="Proteomes" id="UP000664554">
    <property type="component" value="Unassembled WGS sequence"/>
</dbReference>
<comment type="function">
    <text evidence="5">Zinc chaperone that directly transfers zinc cofactor to target proteins, thereby activating them. Zinc is transferred from the CXCC motif in the GTPase domain to the zinc binding site in target proteins in a process requiring GTP hydrolysis.</text>
</comment>
<dbReference type="InterPro" id="IPR027417">
    <property type="entry name" value="P-loop_NTPase"/>
</dbReference>
<organism evidence="8 9">
    <name type="scientific">Psychrobacter coccoides</name>
    <dbReference type="NCBI Taxonomy" id="2818440"/>
    <lineage>
        <taxon>Bacteria</taxon>
        <taxon>Pseudomonadati</taxon>
        <taxon>Pseudomonadota</taxon>
        <taxon>Gammaproteobacteria</taxon>
        <taxon>Moraxellales</taxon>
        <taxon>Moraxellaceae</taxon>
        <taxon>Psychrobacter</taxon>
    </lineage>
</organism>
<evidence type="ECO:0000313" key="8">
    <source>
        <dbReference type="EMBL" id="MBO1531710.1"/>
    </source>
</evidence>
<comment type="catalytic activity">
    <reaction evidence="6">
        <text>GTP + H2O = GDP + phosphate + H(+)</text>
        <dbReference type="Rhea" id="RHEA:19669"/>
        <dbReference type="ChEBI" id="CHEBI:15377"/>
        <dbReference type="ChEBI" id="CHEBI:15378"/>
        <dbReference type="ChEBI" id="CHEBI:37565"/>
        <dbReference type="ChEBI" id="CHEBI:43474"/>
        <dbReference type="ChEBI" id="CHEBI:58189"/>
    </reaction>
    <physiologicalReaction direction="left-to-right" evidence="6">
        <dbReference type="Rhea" id="RHEA:19670"/>
    </physiologicalReaction>
</comment>
<proteinExistence type="inferred from homology"/>
<feature type="domain" description="CobW C-terminal" evidence="7">
    <location>
        <begin position="224"/>
        <end position="318"/>
    </location>
</feature>
<dbReference type="Pfam" id="PF07683">
    <property type="entry name" value="CobW_C"/>
    <property type="match status" value="1"/>
</dbReference>
<dbReference type="InterPro" id="IPR003495">
    <property type="entry name" value="CobW/HypB/UreG_nucleotide-bd"/>
</dbReference>
<dbReference type="InterPro" id="IPR051316">
    <property type="entry name" value="Zinc-reg_GTPase_activator"/>
</dbReference>
<evidence type="ECO:0000256" key="4">
    <source>
        <dbReference type="ARBA" id="ARBA00034320"/>
    </source>
</evidence>
<keyword evidence="2" id="KW-0378">Hydrolase</keyword>
<dbReference type="RefSeq" id="WP_207992075.1">
    <property type="nucleotide sequence ID" value="NZ_JAGBKM010000021.1"/>
</dbReference>
<accession>A0ABS3NQL8</accession>
<keyword evidence="3" id="KW-0143">Chaperone</keyword>
<keyword evidence="1" id="KW-0547">Nucleotide-binding</keyword>